<keyword evidence="4" id="KW-1185">Reference proteome</keyword>
<evidence type="ECO:0000313" key="1">
    <source>
        <dbReference type="EMBL" id="GGH97148.1"/>
    </source>
</evidence>
<protein>
    <submittedName>
        <fullName evidence="2">DUF3833 domain-containing protein</fullName>
    </submittedName>
</protein>
<dbReference type="EMBL" id="BMGZ01000002">
    <property type="protein sequence ID" value="GGH97148.1"/>
    <property type="molecule type" value="Genomic_DNA"/>
</dbReference>
<dbReference type="AlphaFoldDB" id="A0A8J3A3Z2"/>
<proteinExistence type="predicted"/>
<dbReference type="Pfam" id="PF12915">
    <property type="entry name" value="DUF3833"/>
    <property type="match status" value="1"/>
</dbReference>
<dbReference type="PROSITE" id="PS51257">
    <property type="entry name" value="PROKAR_LIPOPROTEIN"/>
    <property type="match status" value="1"/>
</dbReference>
<evidence type="ECO:0000313" key="4">
    <source>
        <dbReference type="Proteomes" id="UP000818603"/>
    </source>
</evidence>
<reference evidence="1" key="1">
    <citation type="journal article" date="2014" name="Int. J. Syst. Evol. Microbiol.">
        <title>Complete genome sequence of Corynebacterium casei LMG S-19264T (=DSM 44701T), isolated from a smear-ripened cheese.</title>
        <authorList>
            <consortium name="US DOE Joint Genome Institute (JGI-PGF)"/>
            <person name="Walter F."/>
            <person name="Albersmeier A."/>
            <person name="Kalinowski J."/>
            <person name="Ruckert C."/>
        </authorList>
    </citation>
    <scope>NUCLEOTIDE SEQUENCE</scope>
    <source>
        <strain evidence="1">CGMCC 1.14984</strain>
    </source>
</reference>
<gene>
    <name evidence="2" type="ORF">FF098_008765</name>
    <name evidence="1" type="ORF">GCM10011355_17660</name>
</gene>
<name>A0A8J3A3Z2_9PROT</name>
<sequence>MKLFAAFVFVMALTSACQGPPANPYDTAETTTIDISRDLQGAFIANANFTAINGTDTEFAAQMNGQFKDGTLIYVEDFTYEDGREERQTWQLTKLSDGTWIGTRDNVIGVARGWQDGPVFRLSYNGQLQGSEDGQGMKASFEHAIIKRQDGVIVNIVTVGKFGIRIGKATMTIVPVEKTQ</sequence>
<comment type="caution">
    <text evidence="1">The sequence shown here is derived from an EMBL/GenBank/DDBJ whole genome shotgun (WGS) entry which is preliminary data.</text>
</comment>
<dbReference type="Proteomes" id="UP000621856">
    <property type="component" value="Unassembled WGS sequence"/>
</dbReference>
<evidence type="ECO:0000313" key="2">
    <source>
        <dbReference type="EMBL" id="NHK27993.1"/>
    </source>
</evidence>
<dbReference type="EMBL" id="VCJR02000002">
    <property type="protein sequence ID" value="NHK27993.1"/>
    <property type="molecule type" value="Genomic_DNA"/>
</dbReference>
<organism evidence="1 3">
    <name type="scientific">Aquisalinus luteolus</name>
    <dbReference type="NCBI Taxonomy" id="1566827"/>
    <lineage>
        <taxon>Bacteria</taxon>
        <taxon>Pseudomonadati</taxon>
        <taxon>Pseudomonadota</taxon>
        <taxon>Alphaproteobacteria</taxon>
        <taxon>Parvularculales</taxon>
        <taxon>Parvularculaceae</taxon>
        <taxon>Aquisalinus</taxon>
    </lineage>
</organism>
<reference evidence="1" key="3">
    <citation type="submission" date="2020-09" db="EMBL/GenBank/DDBJ databases">
        <authorList>
            <person name="Sun Q."/>
            <person name="Zhou Y."/>
        </authorList>
    </citation>
    <scope>NUCLEOTIDE SEQUENCE</scope>
    <source>
        <strain evidence="1">CGMCC 1.14984</strain>
    </source>
</reference>
<accession>A0A8J3A3Z2</accession>
<evidence type="ECO:0000313" key="3">
    <source>
        <dbReference type="Proteomes" id="UP000621856"/>
    </source>
</evidence>
<dbReference type="RefSeq" id="WP_166426440.1">
    <property type="nucleotide sequence ID" value="NZ_BMGZ01000002.1"/>
</dbReference>
<dbReference type="InterPro" id="IPR024409">
    <property type="entry name" value="DUF3833"/>
</dbReference>
<reference evidence="2 4" key="2">
    <citation type="submission" date="2020-02" db="EMBL/GenBank/DDBJ databases">
        <title>Genome sequence of Parvularcula flava strain NH6-79.</title>
        <authorList>
            <person name="Abdul Karim M.H."/>
            <person name="Lam M.Q."/>
            <person name="Chen S.J."/>
            <person name="Yahya A."/>
            <person name="Shahir S."/>
            <person name="Shamsir M.S."/>
            <person name="Chong C.S."/>
        </authorList>
    </citation>
    <scope>NUCLEOTIDE SEQUENCE [LARGE SCALE GENOMIC DNA]</scope>
    <source>
        <strain evidence="2 4">NH6-79</strain>
    </source>
</reference>
<dbReference type="Proteomes" id="UP000818603">
    <property type="component" value="Unassembled WGS sequence"/>
</dbReference>